<dbReference type="RefSeq" id="WP_277531185.1">
    <property type="nucleotide sequence ID" value="NZ_JAPDIA010000003.1"/>
</dbReference>
<evidence type="ECO:0000313" key="1">
    <source>
        <dbReference type="EMBL" id="MDG0809717.1"/>
    </source>
</evidence>
<proteinExistence type="predicted"/>
<name>A0A9X4KRX8_9BACL</name>
<evidence type="ECO:0008006" key="3">
    <source>
        <dbReference type="Google" id="ProtNLM"/>
    </source>
</evidence>
<dbReference type="EMBL" id="JAPDIA010000003">
    <property type="protein sequence ID" value="MDG0809717.1"/>
    <property type="molecule type" value="Genomic_DNA"/>
</dbReference>
<accession>A0A9X4KRX8</accession>
<gene>
    <name evidence="1" type="ORF">OMP40_10490</name>
</gene>
<organism evidence="1 2">
    <name type="scientific">Cohnella rhizosphaerae</name>
    <dbReference type="NCBI Taxonomy" id="1457232"/>
    <lineage>
        <taxon>Bacteria</taxon>
        <taxon>Bacillati</taxon>
        <taxon>Bacillota</taxon>
        <taxon>Bacilli</taxon>
        <taxon>Bacillales</taxon>
        <taxon>Paenibacillaceae</taxon>
        <taxon>Cohnella</taxon>
    </lineage>
</organism>
<dbReference type="AlphaFoldDB" id="A0A9X4KRX8"/>
<reference evidence="1" key="1">
    <citation type="submission" date="2022-10" db="EMBL/GenBank/DDBJ databases">
        <title>Comparative genomic analysis of Cohnella hashimotonis sp. nov., isolated from the International Space Station.</title>
        <authorList>
            <person name="Simpson A."/>
            <person name="Venkateswaran K."/>
        </authorList>
    </citation>
    <scope>NUCLEOTIDE SEQUENCE</scope>
    <source>
        <strain evidence="1">DSM 28161</strain>
    </source>
</reference>
<protein>
    <recommendedName>
        <fullName evidence="3">IS110 family transposase</fullName>
    </recommendedName>
</protein>
<sequence length="83" mass="9973">MTRNTRLSARYWSWVKRLGKKKTLVALGHTLLRIVYHLLLHRRPYQELGPDYLDRHRAERQLRKQSQMIKQLEESGFSVTKLA</sequence>
<evidence type="ECO:0000313" key="2">
    <source>
        <dbReference type="Proteomes" id="UP001153404"/>
    </source>
</evidence>
<comment type="caution">
    <text evidence="1">The sequence shown here is derived from an EMBL/GenBank/DDBJ whole genome shotgun (WGS) entry which is preliminary data.</text>
</comment>
<keyword evidence="2" id="KW-1185">Reference proteome</keyword>
<dbReference type="Proteomes" id="UP001153404">
    <property type="component" value="Unassembled WGS sequence"/>
</dbReference>